<evidence type="ECO:0000256" key="1">
    <source>
        <dbReference type="ARBA" id="ARBA00007553"/>
    </source>
</evidence>
<dbReference type="GO" id="GO:0008745">
    <property type="term" value="F:N-acetylmuramoyl-L-alanine amidase activity"/>
    <property type="evidence" value="ECO:0007669"/>
    <property type="project" value="InterPro"/>
</dbReference>
<organism evidence="4">
    <name type="scientific">Ammonifex degensii</name>
    <dbReference type="NCBI Taxonomy" id="42838"/>
    <lineage>
        <taxon>Bacteria</taxon>
        <taxon>Bacillati</taxon>
        <taxon>Bacillota</taxon>
        <taxon>Clostridia</taxon>
        <taxon>Thermoanaerobacterales</taxon>
        <taxon>Thermoanaerobacteraceae</taxon>
        <taxon>Ammonifex</taxon>
    </lineage>
</organism>
<feature type="domain" description="Peptidoglycan recognition protein family" evidence="3">
    <location>
        <begin position="11"/>
        <end position="143"/>
    </location>
</feature>
<comment type="similarity">
    <text evidence="1">Belongs to the N-acetylmuramoyl-L-alanine amidase 2 family.</text>
</comment>
<proteinExistence type="inferred from homology"/>
<dbReference type="SUPFAM" id="SSF55846">
    <property type="entry name" value="N-acetylmuramoyl-L-alanine amidase-like"/>
    <property type="match status" value="1"/>
</dbReference>
<dbReference type="SMART" id="SM00644">
    <property type="entry name" value="Ami_2"/>
    <property type="match status" value="1"/>
</dbReference>
<dbReference type="GO" id="GO:0008270">
    <property type="term" value="F:zinc ion binding"/>
    <property type="evidence" value="ECO:0007669"/>
    <property type="project" value="InterPro"/>
</dbReference>
<protein>
    <recommendedName>
        <fullName evidence="5">N-acetylmuramoyl-L-alanine amidase</fullName>
    </recommendedName>
</protein>
<dbReference type="Pfam" id="PF01510">
    <property type="entry name" value="Amidase_2"/>
    <property type="match status" value="1"/>
</dbReference>
<dbReference type="InterPro" id="IPR036505">
    <property type="entry name" value="Amidase/PGRP_sf"/>
</dbReference>
<gene>
    <name evidence="4" type="ORF">ENQ35_00860</name>
</gene>
<dbReference type="PANTHER" id="PTHR11022">
    <property type="entry name" value="PEPTIDOGLYCAN RECOGNITION PROTEIN"/>
    <property type="match status" value="1"/>
</dbReference>
<evidence type="ECO:0000259" key="3">
    <source>
        <dbReference type="SMART" id="SM00701"/>
    </source>
</evidence>
<dbReference type="SMART" id="SM00701">
    <property type="entry name" value="PGRP"/>
    <property type="match status" value="1"/>
</dbReference>
<dbReference type="EMBL" id="DSMV01000058">
    <property type="protein sequence ID" value="HDW51291.1"/>
    <property type="molecule type" value="Genomic_DNA"/>
</dbReference>
<evidence type="ECO:0000259" key="2">
    <source>
        <dbReference type="SMART" id="SM00644"/>
    </source>
</evidence>
<dbReference type="PANTHER" id="PTHR11022:SF41">
    <property type="entry name" value="PEPTIDOGLYCAN-RECOGNITION PROTEIN LC-RELATED"/>
    <property type="match status" value="1"/>
</dbReference>
<evidence type="ECO:0000313" key="4">
    <source>
        <dbReference type="EMBL" id="HDW51291.1"/>
    </source>
</evidence>
<reference evidence="4" key="1">
    <citation type="journal article" date="2020" name="mSystems">
        <title>Genome- and Community-Level Interaction Insights into Carbon Utilization and Element Cycling Functions of Hydrothermarchaeota in Hydrothermal Sediment.</title>
        <authorList>
            <person name="Zhou Z."/>
            <person name="Liu Y."/>
            <person name="Xu W."/>
            <person name="Pan J."/>
            <person name="Luo Z.H."/>
            <person name="Li M."/>
        </authorList>
    </citation>
    <scope>NUCLEOTIDE SEQUENCE [LARGE SCALE GENOMIC DNA]</scope>
    <source>
        <strain evidence="4">SpSt-301</strain>
    </source>
</reference>
<dbReference type="InterPro" id="IPR015510">
    <property type="entry name" value="PGRP"/>
</dbReference>
<dbReference type="Gene3D" id="3.40.80.10">
    <property type="entry name" value="Peptidoglycan recognition protein-like"/>
    <property type="match status" value="1"/>
</dbReference>
<sequence length="222" mass="25988">MVIYIKPFNWPEVTKFDRLQAVKYFVIHHSAYKGDIDIWKIHGLFLDKTTQVPVYEWHLANDWKGVGYHFLIRKNGDIEGGRPDWAQGAHVLGYNNVSLGICVAGDFRYETPEPAQIQSLIELILYLWQNYPAAKVVRHMDLSPTECPGPNFPWEDFQVRLRQAKDEAEKVKEYIVSPDAEIEEAVRLAREKGLSKAPKGWDYTKPLSEERFWVIIKRLMRW</sequence>
<dbReference type="GO" id="GO:0009253">
    <property type="term" value="P:peptidoglycan catabolic process"/>
    <property type="evidence" value="ECO:0007669"/>
    <property type="project" value="InterPro"/>
</dbReference>
<dbReference type="InterPro" id="IPR006619">
    <property type="entry name" value="PGRP_domain_met/bac"/>
</dbReference>
<accession>A0A7C1IXD8</accession>
<dbReference type="InterPro" id="IPR002502">
    <property type="entry name" value="Amidase_domain"/>
</dbReference>
<evidence type="ECO:0008006" key="5">
    <source>
        <dbReference type="Google" id="ProtNLM"/>
    </source>
</evidence>
<dbReference type="AlphaFoldDB" id="A0A7C1IXD8"/>
<comment type="caution">
    <text evidence="4">The sequence shown here is derived from an EMBL/GenBank/DDBJ whole genome shotgun (WGS) entry which is preliminary data.</text>
</comment>
<dbReference type="CDD" id="cd06583">
    <property type="entry name" value="PGRP"/>
    <property type="match status" value="1"/>
</dbReference>
<name>A0A7C1IXD8_9THEO</name>
<feature type="domain" description="N-acetylmuramoyl-L-alanine amidase" evidence="2">
    <location>
        <begin position="10"/>
        <end position="149"/>
    </location>
</feature>